<dbReference type="GO" id="GO:0070180">
    <property type="term" value="F:large ribosomal subunit rRNA binding"/>
    <property type="evidence" value="ECO:0007669"/>
    <property type="project" value="TreeGrafter"/>
</dbReference>
<dbReference type="Pfam" id="PF00428">
    <property type="entry name" value="Ribosomal_60s"/>
    <property type="match status" value="1"/>
</dbReference>
<protein>
    <recommendedName>
        <fullName evidence="4">60S acidic ribosomal protein P0</fullName>
    </recommendedName>
</protein>
<dbReference type="Pfam" id="PF00466">
    <property type="entry name" value="Ribosomal_L10"/>
    <property type="match status" value="1"/>
</dbReference>
<keyword evidence="2 4" id="KW-0689">Ribosomal protein</keyword>
<feature type="domain" description="Large ribosomal subunit protein uL10-like insertion" evidence="6">
    <location>
        <begin position="115"/>
        <end position="184"/>
    </location>
</feature>
<dbReference type="RefSeq" id="XP_011132196.1">
    <property type="nucleotide sequence ID" value="XM_011133894.1"/>
</dbReference>
<comment type="caution">
    <text evidence="7">The sequence shown here is derived from an EMBL/GenBank/DDBJ whole genome shotgun (WGS) entry which is preliminary data.</text>
</comment>
<dbReference type="PANTHER" id="PTHR45699">
    <property type="entry name" value="60S ACIDIC RIBOSOMAL PROTEIN P0"/>
    <property type="match status" value="1"/>
</dbReference>
<dbReference type="EMBL" id="AFNH02000984">
    <property type="protein sequence ID" value="EZG47334.1"/>
    <property type="molecule type" value="Genomic_DNA"/>
</dbReference>
<evidence type="ECO:0000256" key="4">
    <source>
        <dbReference type="PIRNR" id="PIRNR039087"/>
    </source>
</evidence>
<dbReference type="Gene3D" id="3.90.105.20">
    <property type="match status" value="1"/>
</dbReference>
<dbReference type="GeneID" id="22914618"/>
<feature type="compositionally biased region" description="Acidic residues" evidence="5">
    <location>
        <begin position="301"/>
        <end position="310"/>
    </location>
</feature>
<dbReference type="InterPro" id="IPR001790">
    <property type="entry name" value="Ribosomal_uL10"/>
</dbReference>
<sequence length="316" mass="33838">MSTFTASGAKNPKKQEYFERLRNLIGSHSQIMIVEADNVGSKQMADVRFALRDRATILMGKNTMIKTCLRAMVEERPELESLIELVKDNIGMVFCNEEPAAIRKTILEFRVPAPAKQGSLAPCDVYIPPGPTGMDPGQTSFFQQLGIPTKIVKGQIEIQNEVHIVSVGERVSASQAVLLSKLSINPFSYGLKTVSVWDNGSSYPASVLDISQEDVETALKTAINLVAQTSLGALYPTKCSAPHSILNAFRQCAGVGIATDFIFPQIEALKKALDNPDAFAPTAAVAAPAAAAPAATAAAESEAESEDDDMGFGLFD</sequence>
<gene>
    <name evidence="7" type="ORF">GNI_131920</name>
</gene>
<dbReference type="InterPro" id="IPR043141">
    <property type="entry name" value="Ribosomal_uL10-like_sf"/>
</dbReference>
<evidence type="ECO:0000313" key="7">
    <source>
        <dbReference type="EMBL" id="EZG47334.1"/>
    </source>
</evidence>
<evidence type="ECO:0000256" key="1">
    <source>
        <dbReference type="ARBA" id="ARBA00008889"/>
    </source>
</evidence>
<comment type="function">
    <text evidence="4">Ribosomal protein P0 is the functional equivalent of E.coli protein L10.</text>
</comment>
<dbReference type="InterPro" id="IPR030670">
    <property type="entry name" value="uL10_eukaryotes"/>
</dbReference>
<dbReference type="PANTHER" id="PTHR45699:SF3">
    <property type="entry name" value="LARGE RIBOSOMAL SUBUNIT PROTEIN UL10"/>
    <property type="match status" value="1"/>
</dbReference>
<dbReference type="InterPro" id="IPR050323">
    <property type="entry name" value="Ribosomal_protein_uL10"/>
</dbReference>
<dbReference type="eggNOG" id="KOG0815">
    <property type="taxonomic scope" value="Eukaryota"/>
</dbReference>
<dbReference type="AlphaFoldDB" id="A0A023B201"/>
<dbReference type="OMA" id="DMNPFKL"/>
<evidence type="ECO:0000313" key="8">
    <source>
        <dbReference type="Proteomes" id="UP000019763"/>
    </source>
</evidence>
<accession>A0A023B201</accession>
<dbReference type="GO" id="GO:0016829">
    <property type="term" value="F:lyase activity"/>
    <property type="evidence" value="ECO:0007669"/>
    <property type="project" value="UniProtKB-KW"/>
</dbReference>
<keyword evidence="3 4" id="KW-0687">Ribonucleoprotein</keyword>
<evidence type="ECO:0000256" key="5">
    <source>
        <dbReference type="SAM" id="MobiDB-lite"/>
    </source>
</evidence>
<organism evidence="7 8">
    <name type="scientific">Gregarina niphandrodes</name>
    <name type="common">Septate eugregarine</name>
    <dbReference type="NCBI Taxonomy" id="110365"/>
    <lineage>
        <taxon>Eukaryota</taxon>
        <taxon>Sar</taxon>
        <taxon>Alveolata</taxon>
        <taxon>Apicomplexa</taxon>
        <taxon>Conoidasida</taxon>
        <taxon>Gregarinasina</taxon>
        <taxon>Eugregarinorida</taxon>
        <taxon>Gregarinidae</taxon>
        <taxon>Gregarina</taxon>
    </lineage>
</organism>
<evidence type="ECO:0000256" key="3">
    <source>
        <dbReference type="ARBA" id="ARBA00023274"/>
    </source>
</evidence>
<feature type="region of interest" description="Disordered" evidence="5">
    <location>
        <begin position="295"/>
        <end position="316"/>
    </location>
</feature>
<dbReference type="GO" id="GO:0000027">
    <property type="term" value="P:ribosomal large subunit assembly"/>
    <property type="evidence" value="ECO:0007669"/>
    <property type="project" value="TreeGrafter"/>
</dbReference>
<dbReference type="Proteomes" id="UP000019763">
    <property type="component" value="Unassembled WGS sequence"/>
</dbReference>
<name>A0A023B201_GRENI</name>
<dbReference type="SUPFAM" id="SSF160369">
    <property type="entry name" value="Ribosomal protein L10-like"/>
    <property type="match status" value="1"/>
</dbReference>
<evidence type="ECO:0000259" key="6">
    <source>
        <dbReference type="Pfam" id="PF17777"/>
    </source>
</evidence>
<proteinExistence type="inferred from homology"/>
<dbReference type="GO" id="GO:0002181">
    <property type="term" value="P:cytoplasmic translation"/>
    <property type="evidence" value="ECO:0007669"/>
    <property type="project" value="TreeGrafter"/>
</dbReference>
<comment type="similarity">
    <text evidence="1 4">Belongs to the universal ribosomal protein uL10 family.</text>
</comment>
<dbReference type="PIRSF" id="PIRSF039087">
    <property type="entry name" value="L10E"/>
    <property type="match status" value="1"/>
</dbReference>
<dbReference type="GO" id="GO:0022625">
    <property type="term" value="C:cytosolic large ribosomal subunit"/>
    <property type="evidence" value="ECO:0007669"/>
    <property type="project" value="TreeGrafter"/>
</dbReference>
<dbReference type="VEuPathDB" id="CryptoDB:GNI_131920"/>
<reference evidence="7" key="1">
    <citation type="submission" date="2013-12" db="EMBL/GenBank/DDBJ databases">
        <authorList>
            <person name="Omoto C.K."/>
            <person name="Sibley D."/>
            <person name="Venepally P."/>
            <person name="Hadjithomas M."/>
            <person name="Karamycheva S."/>
            <person name="Brunk B."/>
            <person name="Roos D."/>
            <person name="Caler E."/>
            <person name="Lorenzi H."/>
        </authorList>
    </citation>
    <scope>NUCLEOTIDE SEQUENCE</scope>
</reference>
<dbReference type="Pfam" id="PF17777">
    <property type="entry name" value="RL10P_insert"/>
    <property type="match status" value="1"/>
</dbReference>
<dbReference type="FunFam" id="3.90.105.20:FF:000001">
    <property type="entry name" value="60S acidic ribosomal protein P0"/>
    <property type="match status" value="1"/>
</dbReference>
<keyword evidence="8" id="KW-1185">Reference proteome</keyword>
<dbReference type="GO" id="GO:0003735">
    <property type="term" value="F:structural constituent of ribosome"/>
    <property type="evidence" value="ECO:0007669"/>
    <property type="project" value="TreeGrafter"/>
</dbReference>
<evidence type="ECO:0000256" key="2">
    <source>
        <dbReference type="ARBA" id="ARBA00022980"/>
    </source>
</evidence>
<dbReference type="InterPro" id="IPR043164">
    <property type="entry name" value="Ribosomal_uL10-like_insert_sf"/>
</dbReference>
<dbReference type="OrthoDB" id="10259902at2759"/>
<keyword evidence="7" id="KW-0456">Lyase</keyword>
<dbReference type="Gene3D" id="3.30.70.1730">
    <property type="match status" value="1"/>
</dbReference>
<dbReference type="InterPro" id="IPR040637">
    <property type="entry name" value="Ribosomal_uL10-like_insert"/>
</dbReference>
<dbReference type="CDD" id="cd05795">
    <property type="entry name" value="Ribosomal_P0_L10e"/>
    <property type="match status" value="1"/>
</dbReference>